<dbReference type="AlphaFoldDB" id="A0A9W8B8D7"/>
<organism evidence="3 4">
    <name type="scientific">Dimargaris verticillata</name>
    <dbReference type="NCBI Taxonomy" id="2761393"/>
    <lineage>
        <taxon>Eukaryota</taxon>
        <taxon>Fungi</taxon>
        <taxon>Fungi incertae sedis</taxon>
        <taxon>Zoopagomycota</taxon>
        <taxon>Kickxellomycotina</taxon>
        <taxon>Dimargaritomycetes</taxon>
        <taxon>Dimargaritales</taxon>
        <taxon>Dimargaritaceae</taxon>
        <taxon>Dimargaris</taxon>
    </lineage>
</organism>
<feature type="region of interest" description="Disordered" evidence="1">
    <location>
        <begin position="385"/>
        <end position="406"/>
    </location>
</feature>
<keyword evidence="4" id="KW-1185">Reference proteome</keyword>
<dbReference type="PANTHER" id="PTHR39466:SF1">
    <property type="entry name" value="RGS DOMAIN-CONTAINING PROTEIN"/>
    <property type="match status" value="1"/>
</dbReference>
<sequence length="502" mass="57706">MAAVTCRFSKAWNFVVGWTKVAFGFQPITRSRLDQILGNQLCPPLDMQSFRLFLTHHERTYENLSFYEFVVAYWIVWSQLAPDAHRLSPPVLGRHSDPRQLPSFPKLDITVPTDQPITLDHVRIGSELKGFNPLCIDQEVCQLDMVPCYPSPEVARIKQDTTTDEFRQLLLNYCRETPAKSHRFSQFSRQHTDMSFQQILMGEHTEAPVATERPIDSLRCAMTSQDRPLHDVVLAAIEHFFLAGGSEEINITEKARRQLFEDAAKTTHPSIFEPLYGEVIKMLSNTATGNFSRWSVRNISRQEVIFRGYFVFFTLFLIAMMLFTFIYFEISRWWRLCTLPLLYSIVMYLVTNTRGVCGFHILIQDRDKRMWDELKARSLRSGSIRSKASSKAPSSTSLVSDDTTCPEQDDYPTPLLAYFLVDFDQRKPLKAKASSYHTRKTIIIDDDLAPIDVNESSTELESNWSKMDEPLVFKGQLEILYGSLITSLWIILAVEGAFVAIF</sequence>
<dbReference type="SUPFAM" id="SSF48097">
    <property type="entry name" value="Regulator of G-protein signaling, RGS"/>
    <property type="match status" value="1"/>
</dbReference>
<evidence type="ECO:0008006" key="5">
    <source>
        <dbReference type="Google" id="ProtNLM"/>
    </source>
</evidence>
<feature type="transmembrane region" description="Helical" evidence="2">
    <location>
        <begin position="304"/>
        <end position="328"/>
    </location>
</feature>
<feature type="compositionally biased region" description="Low complexity" evidence="1">
    <location>
        <begin position="385"/>
        <end position="400"/>
    </location>
</feature>
<dbReference type="Proteomes" id="UP001151582">
    <property type="component" value="Unassembled WGS sequence"/>
</dbReference>
<accession>A0A9W8B8D7</accession>
<dbReference type="PANTHER" id="PTHR39466">
    <property type="entry name" value="RGS DOMAIN-CONTAINING PROTEIN"/>
    <property type="match status" value="1"/>
</dbReference>
<feature type="transmembrane region" description="Helical" evidence="2">
    <location>
        <begin position="479"/>
        <end position="501"/>
    </location>
</feature>
<evidence type="ECO:0000313" key="4">
    <source>
        <dbReference type="Proteomes" id="UP001151582"/>
    </source>
</evidence>
<name>A0A9W8B8D7_9FUNG</name>
<keyword evidence="2" id="KW-1133">Transmembrane helix</keyword>
<evidence type="ECO:0000313" key="3">
    <source>
        <dbReference type="EMBL" id="KAJ1979022.1"/>
    </source>
</evidence>
<dbReference type="InterPro" id="IPR036305">
    <property type="entry name" value="RGS_sf"/>
</dbReference>
<evidence type="ECO:0000256" key="2">
    <source>
        <dbReference type="SAM" id="Phobius"/>
    </source>
</evidence>
<evidence type="ECO:0000256" key="1">
    <source>
        <dbReference type="SAM" id="MobiDB-lite"/>
    </source>
</evidence>
<keyword evidence="2" id="KW-0472">Membrane</keyword>
<reference evidence="3" key="1">
    <citation type="submission" date="2022-07" db="EMBL/GenBank/DDBJ databases">
        <title>Phylogenomic reconstructions and comparative analyses of Kickxellomycotina fungi.</title>
        <authorList>
            <person name="Reynolds N.K."/>
            <person name="Stajich J.E."/>
            <person name="Barry K."/>
            <person name="Grigoriev I.V."/>
            <person name="Crous P."/>
            <person name="Smith M.E."/>
        </authorList>
    </citation>
    <scope>NUCLEOTIDE SEQUENCE</scope>
    <source>
        <strain evidence="3">RSA 567</strain>
    </source>
</reference>
<dbReference type="EMBL" id="JANBQB010000243">
    <property type="protein sequence ID" value="KAJ1979022.1"/>
    <property type="molecule type" value="Genomic_DNA"/>
</dbReference>
<feature type="transmembrane region" description="Helical" evidence="2">
    <location>
        <begin position="340"/>
        <end position="363"/>
    </location>
</feature>
<dbReference type="OrthoDB" id="3232309at2759"/>
<proteinExistence type="predicted"/>
<protein>
    <recommendedName>
        <fullName evidence="5">RGS domain-containing protein</fullName>
    </recommendedName>
</protein>
<gene>
    <name evidence="3" type="ORF">H4R34_002995</name>
</gene>
<dbReference type="Gene3D" id="1.10.167.10">
    <property type="entry name" value="Regulator of G-protein Signalling 4, domain 2"/>
    <property type="match status" value="1"/>
</dbReference>
<keyword evidence="2" id="KW-0812">Transmembrane</keyword>
<comment type="caution">
    <text evidence="3">The sequence shown here is derived from an EMBL/GenBank/DDBJ whole genome shotgun (WGS) entry which is preliminary data.</text>
</comment>
<dbReference type="InterPro" id="IPR044926">
    <property type="entry name" value="RGS_subdomain_2"/>
</dbReference>